<dbReference type="EMBL" id="JAATJS010000001">
    <property type="protein sequence ID" value="NIX75430.1"/>
    <property type="molecule type" value="Genomic_DNA"/>
</dbReference>
<evidence type="ECO:0000259" key="2">
    <source>
        <dbReference type="Pfam" id="PF04073"/>
    </source>
</evidence>
<protein>
    <submittedName>
        <fullName evidence="3">Prolyl-tRNA synthetase associated domain-containing protein</fullName>
    </submittedName>
</protein>
<dbReference type="PANTHER" id="PTHR31423:SF3">
    <property type="entry name" value="PROLYL-TRNA SYNTHETASE ASSOCIATED DOMAIN-CONTAINING PROTEIN 1-RELATED"/>
    <property type="match status" value="1"/>
</dbReference>
<evidence type="ECO:0000313" key="4">
    <source>
        <dbReference type="Proteomes" id="UP000707352"/>
    </source>
</evidence>
<dbReference type="PANTHER" id="PTHR31423">
    <property type="entry name" value="YBAK DOMAIN-CONTAINING PROTEIN"/>
    <property type="match status" value="1"/>
</dbReference>
<keyword evidence="4" id="KW-1185">Reference proteome</keyword>
<sequence length="175" mass="19265">MAHLSPQELLERLAELGIPAETVEHEPVFTVAESRHVKAQIPGAHAKNLFVKDKKGRLFLITAQHETAIDLKRTHEAIGASGRLSFCSAEQLRTVLGVEPGSVTPFAVANDTEKQVTMVLDANLMEHERVNCHPLINSMTTGVSREDLVRFLRSTGHDPLIMRLPEPPPELPDAS</sequence>
<comment type="similarity">
    <text evidence="1">Belongs to the PRORSD1 family.</text>
</comment>
<evidence type="ECO:0000313" key="3">
    <source>
        <dbReference type="EMBL" id="NIX75430.1"/>
    </source>
</evidence>
<gene>
    <name evidence="3" type="ORF">HB375_02235</name>
</gene>
<dbReference type="InterPro" id="IPR040285">
    <property type="entry name" value="ProX/PRXD1"/>
</dbReference>
<dbReference type="SUPFAM" id="SSF55826">
    <property type="entry name" value="YbaK/ProRS associated domain"/>
    <property type="match status" value="1"/>
</dbReference>
<comment type="caution">
    <text evidence="3">The sequence shown here is derived from an EMBL/GenBank/DDBJ whole genome shotgun (WGS) entry which is preliminary data.</text>
</comment>
<proteinExistence type="inferred from homology"/>
<dbReference type="Pfam" id="PF04073">
    <property type="entry name" value="tRNA_edit"/>
    <property type="match status" value="1"/>
</dbReference>
<accession>A0ABX0V6H0</accession>
<dbReference type="Gene3D" id="3.90.960.10">
    <property type="entry name" value="YbaK/aminoacyl-tRNA synthetase-associated domain"/>
    <property type="match status" value="1"/>
</dbReference>
<dbReference type="Proteomes" id="UP000707352">
    <property type="component" value="Unassembled WGS sequence"/>
</dbReference>
<reference evidence="3 4" key="1">
    <citation type="submission" date="2020-03" db="EMBL/GenBank/DDBJ databases">
        <title>The genome sequence of Microvirga sp. c23x22.</title>
        <authorList>
            <person name="Zhang X."/>
        </authorList>
    </citation>
    <scope>NUCLEOTIDE SEQUENCE [LARGE SCALE GENOMIC DNA]</scope>
    <source>
        <strain evidence="4">c23x22</strain>
    </source>
</reference>
<organism evidence="3 4">
    <name type="scientific">Microvirga terricola</name>
    <dbReference type="NCBI Taxonomy" id="2719797"/>
    <lineage>
        <taxon>Bacteria</taxon>
        <taxon>Pseudomonadati</taxon>
        <taxon>Pseudomonadota</taxon>
        <taxon>Alphaproteobacteria</taxon>
        <taxon>Hyphomicrobiales</taxon>
        <taxon>Methylobacteriaceae</taxon>
        <taxon>Microvirga</taxon>
    </lineage>
</organism>
<dbReference type="RefSeq" id="WP_167671316.1">
    <property type="nucleotide sequence ID" value="NZ_JAATJS010000001.1"/>
</dbReference>
<dbReference type="CDD" id="cd04335">
    <property type="entry name" value="PrdX_deacylase"/>
    <property type="match status" value="1"/>
</dbReference>
<dbReference type="InterPro" id="IPR036754">
    <property type="entry name" value="YbaK/aa-tRNA-synt-asso_dom_sf"/>
</dbReference>
<evidence type="ECO:0000256" key="1">
    <source>
        <dbReference type="ARBA" id="ARBA00010201"/>
    </source>
</evidence>
<dbReference type="InterPro" id="IPR007214">
    <property type="entry name" value="YbaK/aa-tRNA-synth-assoc-dom"/>
</dbReference>
<feature type="domain" description="YbaK/aminoacyl-tRNA synthetase-associated" evidence="2">
    <location>
        <begin position="25"/>
        <end position="151"/>
    </location>
</feature>
<name>A0ABX0V6H0_9HYPH</name>